<dbReference type="EMBL" id="JASKHM010000005">
    <property type="protein sequence ID" value="MEQ4482761.1"/>
    <property type="molecule type" value="Genomic_DNA"/>
</dbReference>
<organism evidence="1 2">
    <name type="scientific">Cohnella silvisoli</name>
    <dbReference type="NCBI Taxonomy" id="2873699"/>
    <lineage>
        <taxon>Bacteria</taxon>
        <taxon>Bacillati</taxon>
        <taxon>Bacillota</taxon>
        <taxon>Bacilli</taxon>
        <taxon>Bacillales</taxon>
        <taxon>Paenibacillaceae</taxon>
        <taxon>Cohnella</taxon>
    </lineage>
</organism>
<name>A0ABV1KS27_9BACL</name>
<gene>
    <name evidence="1" type="ORF">QJS35_10170</name>
</gene>
<dbReference type="RefSeq" id="WP_232185475.1">
    <property type="nucleotide sequence ID" value="NZ_JAIOAP010000005.1"/>
</dbReference>
<protein>
    <submittedName>
        <fullName evidence="1">Uncharacterized protein</fullName>
    </submittedName>
</protein>
<sequence>MWNSPAKTTLIASSTLSQNNDFYPRFPLKTTVSPNTSYYWELTHNGGGDNSIGWVTSSSSNTYSNGTGYVNNAAVSGDYYFKVYTGAQLSPFSVMAQLSTGSSYTLSSTNPLGQNFYTPADLHNIDFIELNIDSSQWGAGETLTLKLWNSPAKSTLIASSSLTATNNGNYPRFPIKASVSPVTPYYWELSHNGGGNNSVGGVTSSASDVYLNGSVYENGVAKTNDFYFSIYKSQYTTSLPSFDESGALVSANPLLSLSQLQKGNGSFVTSTNPIGQTFTTPAGTSYIDYFELELDYTNWSSSEALTLTLWNSPSKTTRIASHTLSGSRHAGFPRFLINASVTANTSYYWELTHNGGGDNSIGWVARSSTDVYAGGSAYEGGVVKTYDNYFQIYKDRNSKDKSVTSNASGTGSFVTLTNSLGQTFKTPATLDRMLQYLELNIDPTQWSADEYLTITLYSDTSKLQVLGKTTLNRSYNSDRPRFYIWADLQPNTTYYFELTHSGGGNNSVGWVVHSNTDVYSDGSAYVNNVAQSNDLYFRAVYSSAYQDYLEEFVDTMGASHLGYLSYDQYPIVYYHGLNIGYYRNKELIRAMGLKKGVDTASFLQSFGIPSSYRRPNADEIRFNVFTSLAYGDKALFWFTWWTPTNQAGTQFDNGIIDPSGNKTDLFTPVKNVNAEVKNLGGTLMGLTSQALYHSGVVEAGSKSVPSGFFWKPNKTSDNVIVSYFSNASNRKYIMVVNKSLTVTETFTFNVNPKPSTVTEVSKSTGLEVSTNYNASTGVISQLLLPGEGRLYALPNGY</sequence>
<proteinExistence type="predicted"/>
<dbReference type="Gene3D" id="3.20.20.80">
    <property type="entry name" value="Glycosidases"/>
    <property type="match status" value="1"/>
</dbReference>
<evidence type="ECO:0000313" key="2">
    <source>
        <dbReference type="Proteomes" id="UP001493487"/>
    </source>
</evidence>
<keyword evidence="2" id="KW-1185">Reference proteome</keyword>
<accession>A0ABV1KS27</accession>
<comment type="caution">
    <text evidence="1">The sequence shown here is derived from an EMBL/GenBank/DDBJ whole genome shotgun (WGS) entry which is preliminary data.</text>
</comment>
<evidence type="ECO:0000313" key="1">
    <source>
        <dbReference type="EMBL" id="MEQ4482761.1"/>
    </source>
</evidence>
<dbReference type="Proteomes" id="UP001493487">
    <property type="component" value="Unassembled WGS sequence"/>
</dbReference>
<reference evidence="1 2" key="1">
    <citation type="journal article" date="2023" name="Genome Announc.">
        <title>Pan-Genome Analyses of the Genus Cohnella and Proposal of the Novel Species Cohnella silvisoli sp. nov., Isolated from Forest Soil.</title>
        <authorList>
            <person name="Wang C."/>
            <person name="Mao L."/>
            <person name="Bao G."/>
            <person name="Zhu H."/>
        </authorList>
    </citation>
    <scope>NUCLEOTIDE SEQUENCE [LARGE SCALE GENOMIC DNA]</scope>
    <source>
        <strain evidence="1 2">NL03-T5-1</strain>
    </source>
</reference>